<dbReference type="InterPro" id="IPR015797">
    <property type="entry name" value="NUDIX_hydrolase-like_dom_sf"/>
</dbReference>
<keyword evidence="2" id="KW-0378">Hydrolase</keyword>
<evidence type="ECO:0000313" key="3">
    <source>
        <dbReference type="Proteomes" id="UP001356170"/>
    </source>
</evidence>
<dbReference type="CDD" id="cd03674">
    <property type="entry name" value="NUDIX_Hydrolase"/>
    <property type="match status" value="1"/>
</dbReference>
<evidence type="ECO:0000313" key="2">
    <source>
        <dbReference type="EMBL" id="MEF2156231.1"/>
    </source>
</evidence>
<sequence length="192" mass="21677">MIHTQSHVTETSRLTAELHAFADSFPQQRDAIEEFTALLRDPLNPFVRERLSGHFTASCWLVEPKGERVLLTHHRKLDRWLQLGGHADGESDLALAALKEAEEESGLSDLQVLPGIFDVDRHTIPARGAEPEHDHFDVRYVIVAMGSLTPTVSEESLDLAWCDITELAADRSGDASMLRMAQRWLGLRDRWM</sequence>
<dbReference type="GO" id="GO:0016787">
    <property type="term" value="F:hydrolase activity"/>
    <property type="evidence" value="ECO:0007669"/>
    <property type="project" value="UniProtKB-KW"/>
</dbReference>
<feature type="domain" description="Nudix hydrolase" evidence="1">
    <location>
        <begin position="52"/>
        <end position="186"/>
    </location>
</feature>
<evidence type="ECO:0000259" key="1">
    <source>
        <dbReference type="PROSITE" id="PS51462"/>
    </source>
</evidence>
<dbReference type="Gene3D" id="3.90.79.10">
    <property type="entry name" value="Nucleoside Triphosphate Pyrophosphohydrolase"/>
    <property type="match status" value="1"/>
</dbReference>
<dbReference type="PROSITE" id="PS51462">
    <property type="entry name" value="NUDIX"/>
    <property type="match status" value="1"/>
</dbReference>
<protein>
    <submittedName>
        <fullName evidence="2">NUDIX hydrolase</fullName>
    </submittedName>
</protein>
<proteinExistence type="predicted"/>
<dbReference type="InterPro" id="IPR000086">
    <property type="entry name" value="NUDIX_hydrolase_dom"/>
</dbReference>
<gene>
    <name evidence="2" type="ORF">V3390_08340</name>
</gene>
<comment type="caution">
    <text evidence="2">The sequence shown here is derived from an EMBL/GenBank/DDBJ whole genome shotgun (WGS) entry which is preliminary data.</text>
</comment>
<reference evidence="2 3" key="1">
    <citation type="submission" date="2024-01" db="EMBL/GenBank/DDBJ databases">
        <title>Novel species of the genus Luteimonas isolated from rivers.</title>
        <authorList>
            <person name="Lu H."/>
        </authorList>
    </citation>
    <scope>NUCLEOTIDE SEQUENCE [LARGE SCALE GENOMIC DNA]</scope>
    <source>
        <strain evidence="2 3">FXH3W</strain>
    </source>
</reference>
<organism evidence="2 3">
    <name type="scientific">Aquilutibacter rugosus</name>
    <dbReference type="NCBI Taxonomy" id="3115820"/>
    <lineage>
        <taxon>Bacteria</taxon>
        <taxon>Pseudomonadati</taxon>
        <taxon>Pseudomonadota</taxon>
        <taxon>Gammaproteobacteria</taxon>
        <taxon>Lysobacterales</taxon>
        <taxon>Lysobacteraceae</taxon>
        <taxon>Aquilutibacter</taxon>
    </lineage>
</organism>
<dbReference type="SUPFAM" id="SSF55811">
    <property type="entry name" value="Nudix"/>
    <property type="match status" value="1"/>
</dbReference>
<keyword evidence="3" id="KW-1185">Reference proteome</keyword>
<dbReference type="Pfam" id="PF00293">
    <property type="entry name" value="NUDIX"/>
    <property type="match status" value="1"/>
</dbReference>
<accession>A0ABU7V2D8</accession>
<name>A0ABU7V2D8_9GAMM</name>
<dbReference type="RefSeq" id="WP_331704077.1">
    <property type="nucleotide sequence ID" value="NZ_JAZHBO010000002.1"/>
</dbReference>
<dbReference type="EMBL" id="JAZHBO010000002">
    <property type="protein sequence ID" value="MEF2156231.1"/>
    <property type="molecule type" value="Genomic_DNA"/>
</dbReference>
<dbReference type="Proteomes" id="UP001356170">
    <property type="component" value="Unassembled WGS sequence"/>
</dbReference>